<proteinExistence type="predicted"/>
<accession>A0A8A1LH55</accession>
<gene>
    <name evidence="2" type="ORF">I7I53_01036</name>
</gene>
<dbReference type="Proteomes" id="UP000663419">
    <property type="component" value="Chromosome 3"/>
</dbReference>
<feature type="transmembrane region" description="Helical" evidence="1">
    <location>
        <begin position="25"/>
        <end position="43"/>
    </location>
</feature>
<evidence type="ECO:0000313" key="3">
    <source>
        <dbReference type="Proteomes" id="UP000663419"/>
    </source>
</evidence>
<protein>
    <submittedName>
        <fullName evidence="2">Uncharacterized protein</fullName>
    </submittedName>
</protein>
<organism evidence="2 3">
    <name type="scientific">Ajellomyces capsulatus (strain H88)</name>
    <name type="common">Darling's disease fungus</name>
    <name type="synonym">Histoplasma capsulatum</name>
    <dbReference type="NCBI Taxonomy" id="544711"/>
    <lineage>
        <taxon>Eukaryota</taxon>
        <taxon>Fungi</taxon>
        <taxon>Dikarya</taxon>
        <taxon>Ascomycota</taxon>
        <taxon>Pezizomycotina</taxon>
        <taxon>Eurotiomycetes</taxon>
        <taxon>Eurotiomycetidae</taxon>
        <taxon>Onygenales</taxon>
        <taxon>Ajellomycetaceae</taxon>
        <taxon>Histoplasma</taxon>
    </lineage>
</organism>
<keyword evidence="1" id="KW-0812">Transmembrane</keyword>
<feature type="transmembrane region" description="Helical" evidence="1">
    <location>
        <begin position="49"/>
        <end position="70"/>
    </location>
</feature>
<keyword evidence="1" id="KW-0472">Membrane</keyword>
<dbReference type="AlphaFoldDB" id="A0A8A1LH55"/>
<dbReference type="EMBL" id="CP069104">
    <property type="protein sequence ID" value="QSS53698.1"/>
    <property type="molecule type" value="Genomic_DNA"/>
</dbReference>
<sequence length="73" mass="8445">MHAKEKKRYWVSGWISTYIQCRGRFANSLLLHGVHLLLSPFVFCPCQWPISVPVSVSVPGFLFPFSYSFLPRN</sequence>
<keyword evidence="1" id="KW-1133">Transmembrane helix</keyword>
<evidence type="ECO:0000313" key="2">
    <source>
        <dbReference type="EMBL" id="QSS53698.1"/>
    </source>
</evidence>
<evidence type="ECO:0000256" key="1">
    <source>
        <dbReference type="SAM" id="Phobius"/>
    </source>
</evidence>
<reference evidence="2" key="1">
    <citation type="submission" date="2021-01" db="EMBL/GenBank/DDBJ databases">
        <title>Chromosome-level genome assembly of a human fungal pathogen reveals clustering of transcriptionally co-regulated genes.</title>
        <authorList>
            <person name="Voorhies M."/>
            <person name="Cohen S."/>
            <person name="Shea T.P."/>
            <person name="Petrus S."/>
            <person name="Munoz J.F."/>
            <person name="Poplawski S."/>
            <person name="Goldman W.E."/>
            <person name="Michael T."/>
            <person name="Cuomo C.A."/>
            <person name="Sil A."/>
            <person name="Beyhan S."/>
        </authorList>
    </citation>
    <scope>NUCLEOTIDE SEQUENCE</scope>
    <source>
        <strain evidence="2">H88</strain>
    </source>
</reference>
<dbReference type="VEuPathDB" id="FungiDB:I7I53_01036"/>
<name>A0A8A1LH55_AJEC8</name>